<protein>
    <submittedName>
        <fullName evidence="1">Uncharacterized protein</fullName>
    </submittedName>
</protein>
<reference evidence="1 2" key="1">
    <citation type="submission" date="2016-09" db="EMBL/GenBank/DDBJ databases">
        <title>Isolation, identification and antibiotic sensitivity analysis of bacterial pathogen from juvenile Hippocampus erectus with tail-rotted disease.</title>
        <authorList>
            <person name="Yang Q."/>
        </authorList>
    </citation>
    <scope>NUCLEOTIDE SEQUENCE [LARGE SCALE GENOMIC DNA]</scope>
    <source>
        <strain evidence="1 2">HM-10</strain>
    </source>
</reference>
<name>A0ABX3D6I5_9VIBR</name>
<comment type="caution">
    <text evidence="1">The sequence shown here is derived from an EMBL/GenBank/DDBJ whole genome shotgun (WGS) entry which is preliminary data.</text>
</comment>
<dbReference type="RefSeq" id="WP_071234936.1">
    <property type="nucleotide sequence ID" value="NZ_KV861317.1"/>
</dbReference>
<accession>A0ABX3D6I5</accession>
<sequence>MTTYNITSNGNGDAFGGNKITNNDVFIQTLQLQITDTVTLNTISRPLVDALQEYRENKVVSALGKLDLLSQLGGLNDEALLAIASLRVLLNNEAQREDELCVEGYSKNQNLSLFATELAEAAILKLIELRNGVDAAHKRFQSLPEMVIPQYVYLQRLATQDYICELAERKYELSDFILSALFEKTLELSMIPEAVEILEQIQQLKPLGDFKRETVILECVNSNDLINKDYYCLSSEEKVKFDHLRDSLIELVTSSERPDFKLLNILAQLYHFTQYTCSVINNCLSLNKEHLETRNYFDNEVLRSILTQAALKEIDKLKALEPEELMLKLINQTESDFCNFPVCRLLFESGDIDLIVGTLHRLSEQDSISAKANLLALAAISCPILSAQDFPYTEIDNIIKNISKNTSLNVSFIQMIAPELALHGYPELAVCFYQSAFGEQQPWLSEPYFSYLNFLYQARQYNTLSKSLDGLTEKEKQQQEVVTLYSLLANNAKDYELAASLLRRNIDQYKEWDDLSAHEKRNLVYLWGQYLEAIHQEDPLKAQELTEDLPSKIFSEFFGDYSWRLMFYHTHRLKDVAEKIIDWFCDDPEANAKPYFNLIMNATQNYEDQVFPLSCGKYKGAYTYIENRTVHNKLAVSRLFVNKCPRFLIDVSGDIARRLNSAKVGEPVLIQVQMCTVAEKKSPIIAIYHIASEIMDKDHDEVFHKLELPENATGEEILAAIEKFMAPFNESRERLKPIMKQNLPIDMKYRHINGHDNIQNALLAVLSPDVHIHCTDNLGDDKETGCLDFVIDEMTAVYLASIGNVFENCKWHMTEAVYNSLSQYCKTYRGKKPVYNKAHYTVYFEEESGEDCLPTDFISNLSKIIERTTSHSDVNLDIALGLKTKLRGLCTENFLLSLALAENLVIGLFCIDSGTRGTLKALNHSSIPLKPDTFSKEIISNTNSDILNNLLWLNLHSNFSSIAFASLEALILLIQDEKLNMLVKFLEKNTENTWDRSSKLYLLRSCLNHIVIARLHSLKTDAAESILLNLLISLTTREAITSGDVYNLVELLPVPLLLEHYEQSDMFSEMADVRRELIVVTDIYVNSITRAVRKNNFSIEDFWKIFASLCV</sequence>
<proteinExistence type="predicted"/>
<evidence type="ECO:0000313" key="2">
    <source>
        <dbReference type="Proteomes" id="UP000180133"/>
    </source>
</evidence>
<gene>
    <name evidence="1" type="ORF">BI375_07980</name>
</gene>
<evidence type="ECO:0000313" key="1">
    <source>
        <dbReference type="EMBL" id="OHY90330.1"/>
    </source>
</evidence>
<dbReference type="Proteomes" id="UP000180133">
    <property type="component" value="Unassembled WGS sequence"/>
</dbReference>
<dbReference type="EMBL" id="MKFT01000034">
    <property type="protein sequence ID" value="OHY90330.1"/>
    <property type="molecule type" value="Genomic_DNA"/>
</dbReference>
<organism evidence="1 2">
    <name type="scientific">Vibrio rotiferianus</name>
    <dbReference type="NCBI Taxonomy" id="190895"/>
    <lineage>
        <taxon>Bacteria</taxon>
        <taxon>Pseudomonadati</taxon>
        <taxon>Pseudomonadota</taxon>
        <taxon>Gammaproteobacteria</taxon>
        <taxon>Vibrionales</taxon>
        <taxon>Vibrionaceae</taxon>
        <taxon>Vibrio</taxon>
    </lineage>
</organism>
<keyword evidence="2" id="KW-1185">Reference proteome</keyword>